<feature type="transmembrane region" description="Helical" evidence="11">
    <location>
        <begin position="21"/>
        <end position="46"/>
    </location>
</feature>
<protein>
    <submittedName>
        <fullName evidence="14">ATP-binding cassette, subfamily B</fullName>
    </submittedName>
</protein>
<dbReference type="Proteomes" id="UP000236723">
    <property type="component" value="Unassembled WGS sequence"/>
</dbReference>
<keyword evidence="6" id="KW-0547">Nucleotide-binding</keyword>
<reference evidence="15" key="1">
    <citation type="submission" date="2016-10" db="EMBL/GenBank/DDBJ databases">
        <authorList>
            <person name="Varghese N."/>
            <person name="Submissions S."/>
        </authorList>
    </citation>
    <scope>NUCLEOTIDE SEQUENCE [LARGE SCALE GENOMIC DNA]</scope>
    <source>
        <strain evidence="15">DSM 43163</strain>
    </source>
</reference>
<evidence type="ECO:0000256" key="1">
    <source>
        <dbReference type="ARBA" id="ARBA00004429"/>
    </source>
</evidence>
<dbReference type="InterPro" id="IPR003439">
    <property type="entry name" value="ABC_transporter-like_ATP-bd"/>
</dbReference>
<dbReference type="EMBL" id="FNVO01000002">
    <property type="protein sequence ID" value="SEF94686.1"/>
    <property type="molecule type" value="Genomic_DNA"/>
</dbReference>
<evidence type="ECO:0000256" key="4">
    <source>
        <dbReference type="ARBA" id="ARBA00022519"/>
    </source>
</evidence>
<dbReference type="GO" id="GO:0015421">
    <property type="term" value="F:ABC-type oligopeptide transporter activity"/>
    <property type="evidence" value="ECO:0007669"/>
    <property type="project" value="TreeGrafter"/>
</dbReference>
<evidence type="ECO:0000256" key="11">
    <source>
        <dbReference type="SAM" id="Phobius"/>
    </source>
</evidence>
<comment type="subcellular location">
    <subcellularLocation>
        <location evidence="1">Cell inner membrane</location>
        <topology evidence="1">Multi-pass membrane protein</topology>
    </subcellularLocation>
</comment>
<gene>
    <name evidence="14" type="ORF">SAMN04489712_102594</name>
</gene>
<dbReference type="PANTHER" id="PTHR43394:SF1">
    <property type="entry name" value="ATP-BINDING CASSETTE SUB-FAMILY B MEMBER 10, MITOCHONDRIAL"/>
    <property type="match status" value="1"/>
</dbReference>
<name>A0A1H5W631_9ACTN</name>
<feature type="transmembrane region" description="Helical" evidence="11">
    <location>
        <begin position="66"/>
        <end position="90"/>
    </location>
</feature>
<dbReference type="SMART" id="SM00382">
    <property type="entry name" value="AAA"/>
    <property type="match status" value="1"/>
</dbReference>
<evidence type="ECO:0000256" key="5">
    <source>
        <dbReference type="ARBA" id="ARBA00022692"/>
    </source>
</evidence>
<sequence length="617" mass="67488">MKRPAATLGSRLRSLRVILALVWRAGPVLVLFQFVGAVVSGVWPVAMAWLTKLLIDRLVTGSGPPVMVLAVLLAVGGAVMALLPQLMAFANREQQRRIVRHTSDELFSAVCRMQGLARLENPEFHDRLQLAQHSGQTVPTTTIDSVLSLVRGAVTVTGFLGVLSTISPLLTAVVAAAALPELVVQLRLSRRHASVMWEIAPSERRRIFYQRLATEHQAAKEIRLFGIASFLRGRMLGELSTAQRSERRLDFLSIRYNTTLTALSAVVAGTALIMVVSRIAAGQAGVGDLAVLTAAVGGLQSALSSIVLQIAGFNEALVLAGHYVHVVTVEPDLPEPIEGGAVHPLRRGLELRDVWFRYDDDHPWVLRGVNLTIPYGKSVALIGLNGAGKSTIVKLLCRLYDPQRGSVHWDGTDLRELRIEDLRRRISTVFQDYMAYDLTAAENIAIGDIDALDEPERLRAAARWAGIDDTLAGLPHGYDTLLSRFFTVGPDEDPEYGVLLSGGQWQRLALARAILRTDTSDLLILDEPSSGLDPDAEHTVHEKLRAHRHGRTSLLISHRLNTIRGADHIIVLAEGRVVEQGSHDRLMKLDGEYARLFTRQASGFQLDKTDSACTCGA</sequence>
<keyword evidence="3" id="KW-1003">Cell membrane</keyword>
<dbReference type="InterPro" id="IPR011527">
    <property type="entry name" value="ABC1_TM_dom"/>
</dbReference>
<comment type="similarity">
    <text evidence="10">Belongs to the ABC transporter superfamily. Siderophore-Fe(3+) uptake transporter (SIUT) (TC 3.A.1.21) family.</text>
</comment>
<dbReference type="Pfam" id="PF00005">
    <property type="entry name" value="ABC_tran"/>
    <property type="match status" value="1"/>
</dbReference>
<evidence type="ECO:0000256" key="3">
    <source>
        <dbReference type="ARBA" id="ARBA00022475"/>
    </source>
</evidence>
<dbReference type="SUPFAM" id="SSF90123">
    <property type="entry name" value="ABC transporter transmembrane region"/>
    <property type="match status" value="1"/>
</dbReference>
<evidence type="ECO:0000259" key="12">
    <source>
        <dbReference type="PROSITE" id="PS50893"/>
    </source>
</evidence>
<evidence type="ECO:0000256" key="8">
    <source>
        <dbReference type="ARBA" id="ARBA00022989"/>
    </source>
</evidence>
<evidence type="ECO:0000256" key="9">
    <source>
        <dbReference type="ARBA" id="ARBA00023136"/>
    </source>
</evidence>
<keyword evidence="4" id="KW-0997">Cell inner membrane</keyword>
<evidence type="ECO:0000259" key="13">
    <source>
        <dbReference type="PROSITE" id="PS50929"/>
    </source>
</evidence>
<dbReference type="FunFam" id="3.40.50.300:FF:000221">
    <property type="entry name" value="Multidrug ABC transporter ATP-binding protein"/>
    <property type="match status" value="1"/>
</dbReference>
<evidence type="ECO:0000256" key="6">
    <source>
        <dbReference type="ARBA" id="ARBA00022741"/>
    </source>
</evidence>
<accession>A0A1H5W631</accession>
<dbReference type="InterPro" id="IPR027417">
    <property type="entry name" value="P-loop_NTPase"/>
</dbReference>
<keyword evidence="7 14" id="KW-0067">ATP-binding</keyword>
<evidence type="ECO:0000313" key="15">
    <source>
        <dbReference type="Proteomes" id="UP000236723"/>
    </source>
</evidence>
<evidence type="ECO:0000256" key="10">
    <source>
        <dbReference type="ARBA" id="ARBA00023455"/>
    </source>
</evidence>
<dbReference type="Gene3D" id="3.40.50.300">
    <property type="entry name" value="P-loop containing nucleotide triphosphate hydrolases"/>
    <property type="match status" value="1"/>
</dbReference>
<dbReference type="InterPro" id="IPR039421">
    <property type="entry name" value="Type_1_exporter"/>
</dbReference>
<feature type="domain" description="ABC transmembrane type-1" evidence="13">
    <location>
        <begin position="34"/>
        <end position="315"/>
    </location>
</feature>
<dbReference type="OrthoDB" id="9806127at2"/>
<keyword evidence="8 11" id="KW-1133">Transmembrane helix</keyword>
<dbReference type="InterPro" id="IPR036640">
    <property type="entry name" value="ABC1_TM_sf"/>
</dbReference>
<dbReference type="InterPro" id="IPR017871">
    <property type="entry name" value="ABC_transporter-like_CS"/>
</dbReference>
<evidence type="ECO:0000256" key="2">
    <source>
        <dbReference type="ARBA" id="ARBA00022448"/>
    </source>
</evidence>
<keyword evidence="5 11" id="KW-0812">Transmembrane</keyword>
<dbReference type="SUPFAM" id="SSF52540">
    <property type="entry name" value="P-loop containing nucleoside triphosphate hydrolases"/>
    <property type="match status" value="1"/>
</dbReference>
<keyword evidence="9 11" id="KW-0472">Membrane</keyword>
<organism evidence="14 15">
    <name type="scientific">Thermomonospora echinospora</name>
    <dbReference type="NCBI Taxonomy" id="1992"/>
    <lineage>
        <taxon>Bacteria</taxon>
        <taxon>Bacillati</taxon>
        <taxon>Actinomycetota</taxon>
        <taxon>Actinomycetes</taxon>
        <taxon>Streptosporangiales</taxon>
        <taxon>Thermomonosporaceae</taxon>
        <taxon>Thermomonospora</taxon>
    </lineage>
</organism>
<dbReference type="GO" id="GO:0005524">
    <property type="term" value="F:ATP binding"/>
    <property type="evidence" value="ECO:0007669"/>
    <property type="project" value="UniProtKB-KW"/>
</dbReference>
<feature type="transmembrane region" description="Helical" evidence="11">
    <location>
        <begin position="254"/>
        <end position="276"/>
    </location>
</feature>
<dbReference type="PROSITE" id="PS50893">
    <property type="entry name" value="ABC_TRANSPORTER_2"/>
    <property type="match status" value="1"/>
</dbReference>
<dbReference type="InterPro" id="IPR003593">
    <property type="entry name" value="AAA+_ATPase"/>
</dbReference>
<evidence type="ECO:0000313" key="14">
    <source>
        <dbReference type="EMBL" id="SEF94686.1"/>
    </source>
</evidence>
<evidence type="ECO:0000256" key="7">
    <source>
        <dbReference type="ARBA" id="ARBA00022840"/>
    </source>
</evidence>
<dbReference type="AlphaFoldDB" id="A0A1H5W631"/>
<dbReference type="GO" id="GO:0005886">
    <property type="term" value="C:plasma membrane"/>
    <property type="evidence" value="ECO:0007669"/>
    <property type="project" value="UniProtKB-SubCell"/>
</dbReference>
<keyword evidence="15" id="KW-1185">Reference proteome</keyword>
<feature type="domain" description="ABC transporter" evidence="12">
    <location>
        <begin position="349"/>
        <end position="599"/>
    </location>
</feature>
<dbReference type="GO" id="GO:0016887">
    <property type="term" value="F:ATP hydrolysis activity"/>
    <property type="evidence" value="ECO:0007669"/>
    <property type="project" value="InterPro"/>
</dbReference>
<dbReference type="Gene3D" id="1.20.1560.10">
    <property type="entry name" value="ABC transporter type 1, transmembrane domain"/>
    <property type="match status" value="1"/>
</dbReference>
<keyword evidence="2" id="KW-0813">Transport</keyword>
<dbReference type="PROSITE" id="PS00211">
    <property type="entry name" value="ABC_TRANSPORTER_1"/>
    <property type="match status" value="1"/>
</dbReference>
<dbReference type="PANTHER" id="PTHR43394">
    <property type="entry name" value="ATP-DEPENDENT PERMEASE MDL1, MITOCHONDRIAL"/>
    <property type="match status" value="1"/>
</dbReference>
<dbReference type="PROSITE" id="PS50929">
    <property type="entry name" value="ABC_TM1F"/>
    <property type="match status" value="1"/>
</dbReference>
<proteinExistence type="inferred from homology"/>